<feature type="domain" description="ABC transporter" evidence="4">
    <location>
        <begin position="1"/>
        <end position="203"/>
    </location>
</feature>
<organism evidence="5 6">
    <name type="scientific">Fulvivirga imtechensis AK7</name>
    <dbReference type="NCBI Taxonomy" id="1237149"/>
    <lineage>
        <taxon>Bacteria</taxon>
        <taxon>Pseudomonadati</taxon>
        <taxon>Bacteroidota</taxon>
        <taxon>Cytophagia</taxon>
        <taxon>Cytophagales</taxon>
        <taxon>Fulvivirgaceae</taxon>
        <taxon>Fulvivirga</taxon>
    </lineage>
</organism>
<dbReference type="PATRIC" id="fig|1237149.3.peg.1964"/>
<dbReference type="eggNOG" id="COG1131">
    <property type="taxonomic scope" value="Bacteria"/>
</dbReference>
<keyword evidence="6" id="KW-1185">Reference proteome</keyword>
<proteinExistence type="predicted"/>
<dbReference type="EMBL" id="AMZN01000029">
    <property type="protein sequence ID" value="ELR72014.1"/>
    <property type="molecule type" value="Genomic_DNA"/>
</dbReference>
<evidence type="ECO:0000256" key="2">
    <source>
        <dbReference type="ARBA" id="ARBA00022741"/>
    </source>
</evidence>
<dbReference type="GO" id="GO:0005524">
    <property type="term" value="F:ATP binding"/>
    <property type="evidence" value="ECO:0007669"/>
    <property type="project" value="UniProtKB-KW"/>
</dbReference>
<keyword evidence="1" id="KW-0813">Transport</keyword>
<dbReference type="PROSITE" id="PS50893">
    <property type="entry name" value="ABC_TRANSPORTER_2"/>
    <property type="match status" value="1"/>
</dbReference>
<gene>
    <name evidence="5" type="ORF">C900_02009</name>
</gene>
<keyword evidence="2" id="KW-0547">Nucleotide-binding</keyword>
<accession>L8JWL9</accession>
<evidence type="ECO:0000313" key="5">
    <source>
        <dbReference type="EMBL" id="ELR72014.1"/>
    </source>
</evidence>
<dbReference type="AlphaFoldDB" id="L8JWL9"/>
<dbReference type="InterPro" id="IPR003593">
    <property type="entry name" value="AAA+_ATPase"/>
</dbReference>
<evidence type="ECO:0000259" key="4">
    <source>
        <dbReference type="PROSITE" id="PS50893"/>
    </source>
</evidence>
<dbReference type="PANTHER" id="PTHR42939:SF1">
    <property type="entry name" value="ABC TRANSPORTER ATP-BINDING PROTEIN ALBC-RELATED"/>
    <property type="match status" value="1"/>
</dbReference>
<keyword evidence="3 5" id="KW-0067">ATP-binding</keyword>
<name>L8JWL9_9BACT</name>
<dbReference type="Proteomes" id="UP000011135">
    <property type="component" value="Unassembled WGS sequence"/>
</dbReference>
<dbReference type="SMART" id="SM00382">
    <property type="entry name" value="AAA"/>
    <property type="match status" value="1"/>
</dbReference>
<comment type="caution">
    <text evidence="5">The sequence shown here is derived from an EMBL/GenBank/DDBJ whole genome shotgun (WGS) entry which is preliminary data.</text>
</comment>
<sequence>MPLGNIYGLLGKNGAGKTSLLKLISGLLFPNGGTLDVAGFQPKDRFPQYLREIYLVSEEFHLPSMYLERYVQLYSPFYPRFDYALLQEYLHEFNITGGQKLSEMSYGQKKKFLLSFGLATDCKLLILDEPTNGLDIPSKSQFRKVVANAIHEERSFIISTHQARDMENLIDPVIILDEGEIVFFQNYVQISKKLRVSKQKELPDNDALVYSESSLGGYTVVSENTTREETNMNLEILFNAVVSNKRKIYEIFKSE</sequence>
<dbReference type="InterPro" id="IPR027417">
    <property type="entry name" value="P-loop_NTPase"/>
</dbReference>
<evidence type="ECO:0000256" key="1">
    <source>
        <dbReference type="ARBA" id="ARBA00022448"/>
    </source>
</evidence>
<dbReference type="STRING" id="1237149.C900_02009"/>
<dbReference type="Gene3D" id="3.40.50.300">
    <property type="entry name" value="P-loop containing nucleotide triphosphate hydrolases"/>
    <property type="match status" value="1"/>
</dbReference>
<evidence type="ECO:0000256" key="3">
    <source>
        <dbReference type="ARBA" id="ARBA00022840"/>
    </source>
</evidence>
<protein>
    <submittedName>
        <fullName evidence="5">Putative ABC transporter ATP-binding protein</fullName>
    </submittedName>
</protein>
<dbReference type="PANTHER" id="PTHR42939">
    <property type="entry name" value="ABC TRANSPORTER ATP-BINDING PROTEIN ALBC-RELATED"/>
    <property type="match status" value="1"/>
</dbReference>
<dbReference type="Pfam" id="PF00005">
    <property type="entry name" value="ABC_tran"/>
    <property type="match status" value="1"/>
</dbReference>
<reference evidence="5 6" key="1">
    <citation type="submission" date="2012-12" db="EMBL/GenBank/DDBJ databases">
        <title>Genome assembly of Fulvivirga imtechensis AK7.</title>
        <authorList>
            <person name="Nupur N."/>
            <person name="Khatri I."/>
            <person name="Kumar R."/>
            <person name="Subramanian S."/>
            <person name="Pinnaka A."/>
        </authorList>
    </citation>
    <scope>NUCLEOTIDE SEQUENCE [LARGE SCALE GENOMIC DNA]</scope>
    <source>
        <strain evidence="5 6">AK7</strain>
    </source>
</reference>
<dbReference type="SUPFAM" id="SSF52540">
    <property type="entry name" value="P-loop containing nucleoside triphosphate hydrolases"/>
    <property type="match status" value="1"/>
</dbReference>
<evidence type="ECO:0000313" key="6">
    <source>
        <dbReference type="Proteomes" id="UP000011135"/>
    </source>
</evidence>
<dbReference type="InterPro" id="IPR051782">
    <property type="entry name" value="ABC_Transporter_VariousFunc"/>
</dbReference>
<dbReference type="InterPro" id="IPR003439">
    <property type="entry name" value="ABC_transporter-like_ATP-bd"/>
</dbReference>
<dbReference type="GO" id="GO:0016887">
    <property type="term" value="F:ATP hydrolysis activity"/>
    <property type="evidence" value="ECO:0007669"/>
    <property type="project" value="InterPro"/>
</dbReference>